<dbReference type="GO" id="GO:0043041">
    <property type="term" value="P:amino acid activation for nonribosomal peptide biosynthetic process"/>
    <property type="evidence" value="ECO:0007669"/>
    <property type="project" value="TreeGrafter"/>
</dbReference>
<dbReference type="CDD" id="cd19531">
    <property type="entry name" value="LCL_NRPS-like"/>
    <property type="match status" value="2"/>
</dbReference>
<dbReference type="SUPFAM" id="SSF52777">
    <property type="entry name" value="CoA-dependent acyltransferases"/>
    <property type="match status" value="6"/>
</dbReference>
<dbReference type="InterPro" id="IPR020845">
    <property type="entry name" value="AMP-binding_CS"/>
</dbReference>
<proteinExistence type="inferred from homology"/>
<evidence type="ECO:0000256" key="5">
    <source>
        <dbReference type="SAM" id="Coils"/>
    </source>
</evidence>
<dbReference type="CDD" id="cd12116">
    <property type="entry name" value="A_NRPS_Ta1_like"/>
    <property type="match status" value="1"/>
</dbReference>
<dbReference type="InterPro" id="IPR020806">
    <property type="entry name" value="PKS_PP-bd"/>
</dbReference>
<dbReference type="EMBL" id="BIXY01000022">
    <property type="protein sequence ID" value="GCF08364.1"/>
    <property type="molecule type" value="Genomic_DNA"/>
</dbReference>
<dbReference type="FunFam" id="3.30.300.30:FF:000010">
    <property type="entry name" value="Enterobactin synthetase component F"/>
    <property type="match status" value="1"/>
</dbReference>
<dbReference type="InterPro" id="IPR045851">
    <property type="entry name" value="AMP-bd_C_sf"/>
</dbReference>
<evidence type="ECO:0000256" key="4">
    <source>
        <dbReference type="ARBA" id="ARBA00022553"/>
    </source>
</evidence>
<dbReference type="PANTHER" id="PTHR45527">
    <property type="entry name" value="NONRIBOSOMAL PEPTIDE SYNTHETASE"/>
    <property type="match status" value="1"/>
</dbReference>
<comment type="similarity">
    <text evidence="2">Belongs to the ATP-dependent AMP-binding enzyme family.</text>
</comment>
<dbReference type="SUPFAM" id="SSF47336">
    <property type="entry name" value="ACP-like"/>
    <property type="match status" value="2"/>
</dbReference>
<dbReference type="PROSITE" id="PS00012">
    <property type="entry name" value="PHOSPHOPANTETHEINE"/>
    <property type="match status" value="2"/>
</dbReference>
<feature type="domain" description="Carrier" evidence="6">
    <location>
        <begin position="2047"/>
        <end position="2122"/>
    </location>
</feature>
<dbReference type="InterPro" id="IPR001242">
    <property type="entry name" value="Condensation_dom"/>
</dbReference>
<dbReference type="GO" id="GO:0008610">
    <property type="term" value="P:lipid biosynthetic process"/>
    <property type="evidence" value="ECO:0007669"/>
    <property type="project" value="UniProtKB-ARBA"/>
</dbReference>
<dbReference type="FunFam" id="2.30.38.10:FF:000001">
    <property type="entry name" value="Non-ribosomal peptide synthetase PvdI"/>
    <property type="match status" value="1"/>
</dbReference>
<dbReference type="Pfam" id="PF00668">
    <property type="entry name" value="Condensation"/>
    <property type="match status" value="3"/>
</dbReference>
<evidence type="ECO:0000256" key="2">
    <source>
        <dbReference type="ARBA" id="ARBA00006432"/>
    </source>
</evidence>
<reference evidence="7 8" key="1">
    <citation type="submission" date="2019-01" db="EMBL/GenBank/DDBJ databases">
        <title>Draft genome sequence of Dictyobacter sp. Uno17.</title>
        <authorList>
            <person name="Wang C.M."/>
            <person name="Zheng Y."/>
            <person name="Sakai Y."/>
            <person name="Abe K."/>
            <person name="Yokota A."/>
            <person name="Yabe S."/>
        </authorList>
    </citation>
    <scope>NUCLEOTIDE SEQUENCE [LARGE SCALE GENOMIC DNA]</scope>
    <source>
        <strain evidence="7 8">Uno17</strain>
    </source>
</reference>
<dbReference type="SMART" id="SM00823">
    <property type="entry name" value="PKS_PP"/>
    <property type="match status" value="2"/>
</dbReference>
<dbReference type="Gene3D" id="3.40.50.980">
    <property type="match status" value="4"/>
</dbReference>
<keyword evidence="5" id="KW-0175">Coiled coil</keyword>
<organism evidence="7 8">
    <name type="scientific">Dictyobacter arantiisoli</name>
    <dbReference type="NCBI Taxonomy" id="2014874"/>
    <lineage>
        <taxon>Bacteria</taxon>
        <taxon>Bacillati</taxon>
        <taxon>Chloroflexota</taxon>
        <taxon>Ktedonobacteria</taxon>
        <taxon>Ktedonobacterales</taxon>
        <taxon>Dictyobacteraceae</taxon>
        <taxon>Dictyobacter</taxon>
    </lineage>
</organism>
<evidence type="ECO:0000256" key="1">
    <source>
        <dbReference type="ARBA" id="ARBA00001957"/>
    </source>
</evidence>
<dbReference type="NCBIfam" id="TIGR01733">
    <property type="entry name" value="AA-adenyl-dom"/>
    <property type="match status" value="2"/>
</dbReference>
<dbReference type="NCBIfam" id="NF003417">
    <property type="entry name" value="PRK04813.1"/>
    <property type="match status" value="2"/>
</dbReference>
<dbReference type="Gene3D" id="3.30.559.30">
    <property type="entry name" value="Nonribosomal peptide synthetase, condensation domain"/>
    <property type="match status" value="3"/>
</dbReference>
<dbReference type="PANTHER" id="PTHR45527:SF1">
    <property type="entry name" value="FATTY ACID SYNTHASE"/>
    <property type="match status" value="1"/>
</dbReference>
<accession>A0A5A5TBR0</accession>
<dbReference type="Pfam" id="PF00550">
    <property type="entry name" value="PP-binding"/>
    <property type="match status" value="2"/>
</dbReference>
<feature type="domain" description="Carrier" evidence="6">
    <location>
        <begin position="985"/>
        <end position="1060"/>
    </location>
</feature>
<dbReference type="GO" id="GO:0031177">
    <property type="term" value="F:phosphopantetheine binding"/>
    <property type="evidence" value="ECO:0007669"/>
    <property type="project" value="InterPro"/>
</dbReference>
<dbReference type="InterPro" id="IPR023213">
    <property type="entry name" value="CAT-like_dom_sf"/>
</dbReference>
<dbReference type="FunFam" id="3.30.559.10:FF:000012">
    <property type="entry name" value="Non-ribosomal peptide synthetase"/>
    <property type="match status" value="2"/>
</dbReference>
<dbReference type="InterPro" id="IPR009081">
    <property type="entry name" value="PP-bd_ACP"/>
</dbReference>
<keyword evidence="8" id="KW-1185">Reference proteome</keyword>
<dbReference type="Pfam" id="PF00501">
    <property type="entry name" value="AMP-binding"/>
    <property type="match status" value="2"/>
</dbReference>
<evidence type="ECO:0000313" key="7">
    <source>
        <dbReference type="EMBL" id="GCF08364.1"/>
    </source>
</evidence>
<dbReference type="InterPro" id="IPR010071">
    <property type="entry name" value="AA_adenyl_dom"/>
</dbReference>
<dbReference type="InterPro" id="IPR000873">
    <property type="entry name" value="AMP-dep_synth/lig_dom"/>
</dbReference>
<dbReference type="PROSITE" id="PS50075">
    <property type="entry name" value="CARRIER"/>
    <property type="match status" value="2"/>
</dbReference>
<dbReference type="Gene3D" id="3.30.559.10">
    <property type="entry name" value="Chloramphenicol acetyltransferase-like domain"/>
    <property type="match status" value="3"/>
</dbReference>
<dbReference type="GO" id="GO:0005829">
    <property type="term" value="C:cytosol"/>
    <property type="evidence" value="ECO:0007669"/>
    <property type="project" value="TreeGrafter"/>
</dbReference>
<dbReference type="InterPro" id="IPR006162">
    <property type="entry name" value="Ppantetheine_attach_site"/>
</dbReference>
<evidence type="ECO:0000256" key="3">
    <source>
        <dbReference type="ARBA" id="ARBA00022450"/>
    </source>
</evidence>
<dbReference type="InterPro" id="IPR036736">
    <property type="entry name" value="ACP-like_sf"/>
</dbReference>
<name>A0A5A5TBR0_9CHLR</name>
<keyword evidence="4" id="KW-0597">Phosphoprotein</keyword>
<dbReference type="Gene3D" id="1.10.1200.10">
    <property type="entry name" value="ACP-like"/>
    <property type="match status" value="2"/>
</dbReference>
<dbReference type="GO" id="GO:0009366">
    <property type="term" value="C:enterobactin synthetase complex"/>
    <property type="evidence" value="ECO:0007669"/>
    <property type="project" value="TreeGrafter"/>
</dbReference>
<gene>
    <name evidence="7" type="ORF">KDI_19280</name>
</gene>
<dbReference type="CDD" id="cd05930">
    <property type="entry name" value="A_NRPS"/>
    <property type="match status" value="1"/>
</dbReference>
<dbReference type="InterPro" id="IPR025110">
    <property type="entry name" value="AMP-bd_C"/>
</dbReference>
<dbReference type="PROSITE" id="PS00455">
    <property type="entry name" value="AMP_BINDING"/>
    <property type="match status" value="2"/>
</dbReference>
<dbReference type="GO" id="GO:0009239">
    <property type="term" value="P:enterobactin biosynthetic process"/>
    <property type="evidence" value="ECO:0007669"/>
    <property type="project" value="TreeGrafter"/>
</dbReference>
<dbReference type="FunFam" id="3.40.50.980:FF:000001">
    <property type="entry name" value="Non-ribosomal peptide synthetase"/>
    <property type="match status" value="2"/>
</dbReference>
<comment type="cofactor">
    <cofactor evidence="1">
        <name>pantetheine 4'-phosphate</name>
        <dbReference type="ChEBI" id="CHEBI:47942"/>
    </cofactor>
</comment>
<protein>
    <recommendedName>
        <fullName evidence="6">Carrier domain-containing protein</fullName>
    </recommendedName>
</protein>
<evidence type="ECO:0000259" key="6">
    <source>
        <dbReference type="PROSITE" id="PS50075"/>
    </source>
</evidence>
<dbReference type="Pfam" id="PF13193">
    <property type="entry name" value="AMP-binding_C"/>
    <property type="match status" value="2"/>
</dbReference>
<dbReference type="FunFam" id="1.10.1200.10:FF:000005">
    <property type="entry name" value="Nonribosomal peptide synthetase 1"/>
    <property type="match status" value="1"/>
</dbReference>
<dbReference type="Proteomes" id="UP000322530">
    <property type="component" value="Unassembled WGS sequence"/>
</dbReference>
<evidence type="ECO:0000313" key="8">
    <source>
        <dbReference type="Proteomes" id="UP000322530"/>
    </source>
</evidence>
<dbReference type="Gene3D" id="2.30.38.10">
    <property type="entry name" value="Luciferase, Domain 3"/>
    <property type="match status" value="2"/>
</dbReference>
<sequence length="2618" mass="294557">MKEVGTIMSETLVESFRLSPQQRHLCVLPQPGEFFPYHTYVATLLQGPLDLSRLSDALKQLVERYEILRTYFPRQAGFALPAQVINSEILLPLEVYDFSSLSAIEQEARLLNMREAAQKRPFPLAEEPCWRVTVIRCAAERHWVWWDLATLHADTQTCHLLLQELSQCYSESERDEEEPLQYADLAEWLYDVLQAGEESAGEAYWRTSTKALKTIVPLPSERKRAADPGAAFIPQTLTLALPEEMQAQLHNLARRLAVSESSLLLTCWGTVLARLTEQSELLIGTGYDGRKYQEVSKAIGLFAKVLPLCYPFKENARYYEAARQVEETMQKGDKWQEYFGWQNVDVLPDGEEPFCAFGFRYETIPDLWHAGGLTWKVEEQKMDEDCFKVNLVCQQGPDHLHVCLRYDQSIFLPQDMQRLLQQWWHVCEQVITNPDVTLAALELLTEEERHLITSVWNATATNHTLEPALHQLFEEQARRYPQAPALQSGALRLSYEQLDQQANQLAHLLRTNGMQPGNQVVLCLPRDHWAIISMLAVLKAGGIYVPLEMEVPSSRLQAQFNQLSPVLVLTNRELRNRLPDLTVPVLAVETLAQSLSEQPATAPERGEGNTQELAAIMFTSGSTGAPKGVLVRQQSVSNYTRTLCTLLEVQAGWHFATVSSLATDLGNTAIFCGLASGGCVHILPYELVTDAAALSAYAQKHPLDVLKIVPSHLQTLLSSEAEAILPRARLVLGGERLSWSLVEQIQQLRPDCRIFNHYGPTEATVGALVYPLGQAGQLQLPQERQSGVPIGRPIDNVQVYLLDEHLHLVPVGVTGEIFIGGEGISQGYLAAPDLTAERFVPDAWSPTGSGRLYRTGDRARYGRDGVVEFIGREDTQVKLRGYRIELGEIEEQLRRVEAVKDAIVQLRKEEAGEGYLVGYIVPREQPGPTQEQVREALREQLPEHLVPGRVLQLESIPRMANGKVDWRRLPAPQAEEQEETRSARQMQSPVEEVMQGVWQKVLNRKPIGRMENFFRLGGHSLLGTRVTARLRTIFGMDVPITWLFESPTIAQLSRQISEKLRQGQGVEMPPIVPQVRSQALPLSFAQQRLWFLDQLEPGRAVYNIPRAVRLRGPLNRIALAQALQGVIQRHENLRTTFPVHEGQPIQQISPEPLTQMIVLDLSKLDQQEREREAHRLAQQEAEFPFDLAHGPLLHCWLLLLKQEEQVLLLNLHHIVSDGWSSGILVRELSILYSAFPRSDISLLPRLPIQYADYALWQRSWLQGEVLERQINYWKGQLAGLTPLELPTDHPRPAIQTFQGGLQRLLLPSQLSQQLQELSQREGATLFMTLLASFQILLSRYSGQGDIAVGTPIANRTSEEIESLIGFFINTLVLRTDLSDNPSFVDVLTQVRTIALDAYTHQDVPFEQVVDAVQPQRDLSRSPLFQVLFELRNMPESEESTALTSVQAGQFIIEQHTTKFDLSMVITAGEQGLYTDLEYNTDLFEPETIQRMFSHWQALLEGIVANPDARIAALPLLTEHERELLLNEWNATNQKQGEGACIHLLFEEQVQRTPDAVALVFEEEQLTYAAVNQLANRLAYALQERGVGPETLVGLFLERSPEQIIGLLGVLKAGGTYIPLDPGYPRERLAFLLTDAQPTILLIQSHLKEACPPCEALILSLDIGGELFASQPSENLNQTTTGENLAYVIYTSGSTGQPKGVQVRHEAVVNLLVAVRSQLGRSKPAVIPALTTLAFDIAALEILLPLLQGDRCVLVPRTVAVDGRSLAQLLEEMAATTIQATPTTWQMLLTANWQAAPHLQLLCGGEALPRSLADRLIAQGASLWNLYGPTETTIWSAIGQVKQGDEAVSIGRPINNTQLYVLDKHLQPVPIGVAGELYIGGIGVARGYLQRAEQTAERFVPHPFSAQKGARIYRTGDLVRYHADGTLQYLERLDQQVKLRGYRIEFGEIEHTLLEHPAVQECVVMVREDVVEGGYLVAYVVGEAEQELPAEQQLRRYVQEKLPVYMVPASIVALEHIPLTPNGKINRRDLPAPHWNVAEEQEQGGGTKLLEPLEELVLQTWQQVLQRDQIGLQENFFEIGGHSLLATQVIARLRQLIKIELPLRALFEAPTISSLATRLQQLLLLDQGLATPPLIPVSRNQPLPLSFAQQRLWFLHQLAPQSAAYTIPVAARLQGALDIPAFQSSLAALIQRHESLRTTFEEHEGLLQQHIMPASFISFPLIDFSASDEYQRDQEIQRLVRQEAEQPFDLKQGPLLRCWLLRLAQQEHILLLTMHHIVSDGWSMGVLVREITELYHAFRAGKPSPLPPLPIQYADYASWQRSWLQGDALEAQLRYWTHQLNDAHALQLSTDFSRSSTLSYRGARYGLPVNTELAQQLRQLSQQEGVTLFMTLLAAFQILLYRLSGDEDIVVGTDTANRSHLETEGIIGFFINLLALRTNLQDHPSFIHLLQRVREMVLGAYAHQELPFETIVEHLRLPRTGNHTPLVNVLFVLQNVPHSESELADIVVRPVEQEAVHSKFDLALFVTEDSQGLYCTANYSTDLFKRETIEMIMQRYHTLLHSIVNQPHAKIASLEIATENEKAQKARQQTTLRQNLKLSRGARMRLTEENGEHLPDKAE</sequence>
<dbReference type="FunFam" id="3.40.50.12780:FF:000012">
    <property type="entry name" value="Non-ribosomal peptide synthetase"/>
    <property type="match status" value="1"/>
</dbReference>
<dbReference type="SUPFAM" id="SSF56801">
    <property type="entry name" value="Acetyl-CoA synthetase-like"/>
    <property type="match status" value="2"/>
</dbReference>
<dbReference type="Gene3D" id="3.30.300.30">
    <property type="match status" value="2"/>
</dbReference>
<comment type="caution">
    <text evidence="7">The sequence shown here is derived from an EMBL/GenBank/DDBJ whole genome shotgun (WGS) entry which is preliminary data.</text>
</comment>
<dbReference type="OrthoDB" id="9757538at2"/>
<feature type="coiled-coil region" evidence="5">
    <location>
        <begin position="872"/>
        <end position="909"/>
    </location>
</feature>
<dbReference type="GO" id="GO:0047527">
    <property type="term" value="F:2,3-dihydroxybenzoate-serine ligase activity"/>
    <property type="evidence" value="ECO:0007669"/>
    <property type="project" value="TreeGrafter"/>
</dbReference>
<keyword evidence="3" id="KW-0596">Phosphopantetheine</keyword>